<protein>
    <submittedName>
        <fullName evidence="2">Uncharacterized protein</fullName>
    </submittedName>
</protein>
<organism evidence="2 3">
    <name type="scientific">Colletotrichum scovillei</name>
    <dbReference type="NCBI Taxonomy" id="1209932"/>
    <lineage>
        <taxon>Eukaryota</taxon>
        <taxon>Fungi</taxon>
        <taxon>Dikarya</taxon>
        <taxon>Ascomycota</taxon>
        <taxon>Pezizomycotina</taxon>
        <taxon>Sordariomycetes</taxon>
        <taxon>Hypocreomycetidae</taxon>
        <taxon>Glomerellales</taxon>
        <taxon>Glomerellaceae</taxon>
        <taxon>Colletotrichum</taxon>
        <taxon>Colletotrichum acutatum species complex</taxon>
    </lineage>
</organism>
<gene>
    <name evidence="2" type="ORF">JMJ77_014511</name>
</gene>
<reference evidence="2" key="1">
    <citation type="submission" date="2021-05" db="EMBL/GenBank/DDBJ databases">
        <title>Comparative genomics of three Colletotrichum scovillei strains and genetic complementation revealed genes involved fungal growth and virulence on chili pepper.</title>
        <authorList>
            <person name="Hsieh D.-K."/>
            <person name="Chuang S.-C."/>
            <person name="Chen C.-Y."/>
            <person name="Chao Y.-T."/>
            <person name="Lu M.-Y.J."/>
            <person name="Lee M.-H."/>
            <person name="Shih M.-C."/>
        </authorList>
    </citation>
    <scope>NUCLEOTIDE SEQUENCE</scope>
    <source>
        <strain evidence="2">Coll-153</strain>
    </source>
</reference>
<feature type="region of interest" description="Disordered" evidence="1">
    <location>
        <begin position="49"/>
        <end position="76"/>
    </location>
</feature>
<evidence type="ECO:0000313" key="3">
    <source>
        <dbReference type="Proteomes" id="UP000699042"/>
    </source>
</evidence>
<evidence type="ECO:0000256" key="1">
    <source>
        <dbReference type="SAM" id="MobiDB-lite"/>
    </source>
</evidence>
<proteinExistence type="predicted"/>
<name>A0A9P7R5K1_9PEZI</name>
<feature type="compositionally biased region" description="Basic and acidic residues" evidence="1">
    <location>
        <begin position="60"/>
        <end position="76"/>
    </location>
</feature>
<evidence type="ECO:0000313" key="2">
    <source>
        <dbReference type="EMBL" id="KAG7048883.1"/>
    </source>
</evidence>
<sequence>MRIIMTTFSRKGEGERKSAPCYAAGNELTLDDYEKSRIEHNVDQQIDDYIQPSHPSVNNHDQDSGIHRKGDPQANV</sequence>
<dbReference type="AlphaFoldDB" id="A0A9P7R5K1"/>
<accession>A0A9P7R5K1</accession>
<comment type="caution">
    <text evidence="2">The sequence shown here is derived from an EMBL/GenBank/DDBJ whole genome shotgun (WGS) entry which is preliminary data.</text>
</comment>
<keyword evidence="3" id="KW-1185">Reference proteome</keyword>
<dbReference type="Proteomes" id="UP000699042">
    <property type="component" value="Unassembled WGS sequence"/>
</dbReference>
<dbReference type="EMBL" id="JAESDN010000006">
    <property type="protein sequence ID" value="KAG7048883.1"/>
    <property type="molecule type" value="Genomic_DNA"/>
</dbReference>